<organism evidence="2 3">
    <name type="scientific">Heterorhabditis bacteriophora</name>
    <name type="common">Entomopathogenic nematode worm</name>
    <dbReference type="NCBI Taxonomy" id="37862"/>
    <lineage>
        <taxon>Eukaryota</taxon>
        <taxon>Metazoa</taxon>
        <taxon>Ecdysozoa</taxon>
        <taxon>Nematoda</taxon>
        <taxon>Chromadorea</taxon>
        <taxon>Rhabditida</taxon>
        <taxon>Rhabditina</taxon>
        <taxon>Rhabditomorpha</taxon>
        <taxon>Strongyloidea</taxon>
        <taxon>Heterorhabditidae</taxon>
        <taxon>Heterorhabditis</taxon>
    </lineage>
</organism>
<name>A0A1I7XFC7_HETBA</name>
<feature type="transmembrane region" description="Helical" evidence="1">
    <location>
        <begin position="138"/>
        <end position="160"/>
    </location>
</feature>
<dbReference type="AlphaFoldDB" id="A0A1I7XFC7"/>
<evidence type="ECO:0000256" key="1">
    <source>
        <dbReference type="SAM" id="Phobius"/>
    </source>
</evidence>
<accession>A0A1I7XFC7</accession>
<reference evidence="3" key="1">
    <citation type="submission" date="2016-11" db="UniProtKB">
        <authorList>
            <consortium name="WormBaseParasite"/>
        </authorList>
    </citation>
    <scope>IDENTIFICATION</scope>
</reference>
<dbReference type="WBParaSite" id="Hba_16172">
    <property type="protein sequence ID" value="Hba_16172"/>
    <property type="gene ID" value="Hba_16172"/>
</dbReference>
<sequence length="195" mass="22327">MFNFLLMNYSMIINPLCFDTKHGLAVLLLVSKSWAHVLVNNDCGLNIYENNTDIEGQVMESNIFKFISFVVNDTIVVILGATESLIICNENSTIENGRVSTCGIRCGNNGKCRINKKGTPIENIMYENISEMRTKFTLMYLFWGIVVLEIAFLFVGVTSFTKRRFFEPRVPPQRFVDKLRRKAHQQKLNISNNAE</sequence>
<keyword evidence="1" id="KW-0472">Membrane</keyword>
<protein>
    <submittedName>
        <fullName evidence="3">Dispersed gene family protein 1 (DGF-1)</fullName>
    </submittedName>
</protein>
<keyword evidence="2" id="KW-1185">Reference proteome</keyword>
<evidence type="ECO:0000313" key="3">
    <source>
        <dbReference type="WBParaSite" id="Hba_16172"/>
    </source>
</evidence>
<evidence type="ECO:0000313" key="2">
    <source>
        <dbReference type="Proteomes" id="UP000095283"/>
    </source>
</evidence>
<keyword evidence="1" id="KW-0812">Transmembrane</keyword>
<dbReference type="Proteomes" id="UP000095283">
    <property type="component" value="Unplaced"/>
</dbReference>
<keyword evidence="1" id="KW-1133">Transmembrane helix</keyword>
<proteinExistence type="predicted"/>